<dbReference type="EMBL" id="CAJFCJ010000021">
    <property type="protein sequence ID" value="CAD5124483.1"/>
    <property type="molecule type" value="Genomic_DNA"/>
</dbReference>
<comment type="caution">
    <text evidence="15">The sequence shown here is derived from an EMBL/GenBank/DDBJ whole genome shotgun (WGS) entry which is preliminary data.</text>
</comment>
<evidence type="ECO:0000256" key="5">
    <source>
        <dbReference type="ARBA" id="ARBA00022801"/>
    </source>
</evidence>
<dbReference type="AlphaFoldDB" id="A0A7I8W7F6"/>
<comment type="catalytic activity">
    <reaction evidence="9">
        <text>N(4)-(alpha-D-Man-(1-&gt;2)-alpha-D-Man-(1-&gt;2)-alpha-D-Man-(1-&gt;3)-[alpha-D-Man-(1-&gt;2)-alpha-D-Man-(1-&gt;3)-[alpha-D-Man-(1-&gt;2)-alpha-D-Man-(1-&gt;6)]-alpha-D-Man-(1-&gt;6)]-beta-D-Man-(1-&gt;4)-beta-D-GlcNAc-(1-&gt;4)-beta-D-GlcNAc)-L-asparaginyl-[protein] (N-glucan mannose isomer 9A1,2,3B1,2,3) + 4 H2O = N(4)-(alpha-D-Man-(1-&gt;3)-[alpha-D-Man-(1-&gt;3)-[alpha-D-Man-(1-&gt;6)]-alpha-D-Man-(1-&gt;6)]-beta-D-Man-(1-&gt;4)-beta-D-GlcNAc-(1-&gt;4)-beta-D-GlcNAc)-L-asparaginyl-[protein] (N-glucan mannose isomer 5A1,2) + 4 beta-D-mannose</text>
        <dbReference type="Rhea" id="RHEA:56008"/>
        <dbReference type="Rhea" id="RHEA-COMP:14356"/>
        <dbReference type="Rhea" id="RHEA-COMP:14367"/>
        <dbReference type="ChEBI" id="CHEBI:15377"/>
        <dbReference type="ChEBI" id="CHEBI:28563"/>
        <dbReference type="ChEBI" id="CHEBI:59087"/>
        <dbReference type="ChEBI" id="CHEBI:139493"/>
        <dbReference type="EC" id="3.2.1.113"/>
    </reaction>
</comment>
<comment type="catalytic activity">
    <reaction evidence="8">
        <text>N(4)-(alpha-D-Man-(1-&gt;2)-alpha-D-Man-(1-&gt;2)-alpha-D-Man-(1-&gt;3)-[alpha-D-Man-(1-&gt;3)-[alpha-D-Man-(1-&gt;2)-alpha-D-Man-(1-&gt;6)]-alpha-D-Man-(1-&gt;6)]-beta-D-Man-(1-&gt;4)-beta-D-GlcNAc-(1-&gt;4)-beta-D-GlcNAc)-L-asparaginyl-[protein] (N-glucan mannose isomer 8A1,2,3B1,3) + 3 H2O = N(4)-(alpha-D-Man-(1-&gt;3)-[alpha-D-Man-(1-&gt;3)-[alpha-D-Man-(1-&gt;6)]-alpha-D-Man-(1-&gt;6)]-beta-D-Man-(1-&gt;4)-beta-D-GlcNAc-(1-&gt;4)-beta-D-GlcNAc)-L-asparaginyl-[protein] (N-glucan mannose isomer 5A1,2) + 3 beta-D-mannose</text>
        <dbReference type="Rhea" id="RHEA:56028"/>
        <dbReference type="Rhea" id="RHEA-COMP:14358"/>
        <dbReference type="Rhea" id="RHEA-COMP:14367"/>
        <dbReference type="ChEBI" id="CHEBI:15377"/>
        <dbReference type="ChEBI" id="CHEBI:28563"/>
        <dbReference type="ChEBI" id="CHEBI:59087"/>
        <dbReference type="ChEBI" id="CHEBI:60628"/>
        <dbReference type="EC" id="3.2.1.113"/>
    </reaction>
</comment>
<comment type="pathway">
    <text evidence="2">Protein modification; protein glycosylation.</text>
</comment>
<dbReference type="Gene3D" id="1.50.10.10">
    <property type="match status" value="1"/>
</dbReference>
<evidence type="ECO:0000256" key="6">
    <source>
        <dbReference type="ARBA" id="ARBA00022837"/>
    </source>
</evidence>
<evidence type="ECO:0000256" key="7">
    <source>
        <dbReference type="ARBA" id="ARBA00023157"/>
    </source>
</evidence>
<feature type="active site" evidence="10">
    <location>
        <position position="340"/>
    </location>
</feature>
<feature type="binding site" evidence="11">
    <location>
        <position position="565"/>
    </location>
    <ligand>
        <name>Ca(2+)</name>
        <dbReference type="ChEBI" id="CHEBI:29108"/>
    </ligand>
</feature>
<keyword evidence="13" id="KW-0326">Glycosidase</keyword>
<keyword evidence="6 11" id="KW-0106">Calcium</keyword>
<evidence type="ECO:0000256" key="14">
    <source>
        <dbReference type="SAM" id="MobiDB-lite"/>
    </source>
</evidence>
<dbReference type="InterPro" id="IPR036026">
    <property type="entry name" value="Seven-hairpin_glycosidases"/>
</dbReference>
<evidence type="ECO:0000256" key="11">
    <source>
        <dbReference type="PIRSR" id="PIRSR601382-2"/>
    </source>
</evidence>
<evidence type="ECO:0000256" key="3">
    <source>
        <dbReference type="ARBA" id="ARBA00007658"/>
    </source>
</evidence>
<dbReference type="InterPro" id="IPR012341">
    <property type="entry name" value="6hp_glycosidase-like_sf"/>
</dbReference>
<feature type="active site" evidence="10">
    <location>
        <position position="478"/>
    </location>
</feature>
<proteinExistence type="inferred from homology"/>
<dbReference type="PANTHER" id="PTHR11742:SF55">
    <property type="entry name" value="ENDOPLASMIC RETICULUM MANNOSYL-OLIGOSACCHARIDE 1,2-ALPHA-MANNOSIDASE"/>
    <property type="match status" value="1"/>
</dbReference>
<protein>
    <recommendedName>
        <fullName evidence="13">alpha-1,2-Mannosidase</fullName>
        <ecNumber evidence="13">3.2.1.-</ecNumber>
    </recommendedName>
</protein>
<dbReference type="OrthoDB" id="8118055at2759"/>
<dbReference type="SUPFAM" id="SSF48225">
    <property type="entry name" value="Seven-hairpin glycosidases"/>
    <property type="match status" value="1"/>
</dbReference>
<comment type="cofactor">
    <cofactor evidence="1 11">
        <name>Ca(2+)</name>
        <dbReference type="ChEBI" id="CHEBI:29108"/>
    </cofactor>
</comment>
<dbReference type="PRINTS" id="PR00747">
    <property type="entry name" value="GLYHDRLASE47"/>
</dbReference>
<dbReference type="GO" id="GO:0005783">
    <property type="term" value="C:endoplasmic reticulum"/>
    <property type="evidence" value="ECO:0007669"/>
    <property type="project" value="TreeGrafter"/>
</dbReference>
<dbReference type="GO" id="GO:0005975">
    <property type="term" value="P:carbohydrate metabolic process"/>
    <property type="evidence" value="ECO:0007669"/>
    <property type="project" value="InterPro"/>
</dbReference>
<keyword evidence="7 12" id="KW-1015">Disulfide bond</keyword>
<evidence type="ECO:0000256" key="8">
    <source>
        <dbReference type="ARBA" id="ARBA00047669"/>
    </source>
</evidence>
<evidence type="ECO:0000256" key="10">
    <source>
        <dbReference type="PIRSR" id="PIRSR601382-1"/>
    </source>
</evidence>
<dbReference type="Proteomes" id="UP000549394">
    <property type="component" value="Unassembled WGS sequence"/>
</dbReference>
<feature type="region of interest" description="Disordered" evidence="14">
    <location>
        <begin position="80"/>
        <end position="114"/>
    </location>
</feature>
<evidence type="ECO:0000256" key="12">
    <source>
        <dbReference type="PIRSR" id="PIRSR601382-3"/>
    </source>
</evidence>
<feature type="compositionally biased region" description="Basic and acidic residues" evidence="14">
    <location>
        <begin position="80"/>
        <end position="98"/>
    </location>
</feature>
<keyword evidence="16" id="KW-1185">Reference proteome</keyword>
<keyword evidence="5 13" id="KW-0378">Hydrolase</keyword>
<sequence>MVLKLFSVSGTIKKRLLCIVLLVALVVVLFSLLLDNSQNKKKDRKLIENFKPLDTNSPAPFDPEIIPNFVGNKNNKDAEKSTLHVESEKHNVEPERNIPPRFLKKPTTEKSKSSRVPVNVAETIEFKGPSNKEQQEIVNAFLHAWRAYEKYAWGKDELHPLSKSGGTWFNCGLTILDSLDTMWIMNLKDEFAKGRKWVAESLRFNHPHVQLFEIVIRALGGLLSAYHFSGDAIFAEKARDLGNKLMPCVKAGLIPCRFADLSNPKSNRIGDHSTAEVGTIQLEFRDLARVFEDKSYEDPVNNIMRRLGSADKFDGLASANVNSQGEYQRSATVGAGASIDSYYEYLVKMWLQGGKTENDLKKDYITFVGGMKRHLLKYTKPGNLAFVGSLNGFHGSFRSEMEHLACFLPGTMALGVMKANMPKDHLDIAAQLTETCYQMYVKQPTGLSPEVVYMNTDPGSSRDFGQSAGPAYNIQRPEAIESIYYMYKATKDKKYRDMGWKIFKAFEKYTKLSEGYDSIDNVYDSTNPGHRNKMETFYLAETLKYLYLLFDDNDELPLDKWVFNTEAHPLPVYKPDFWDSIGK</sequence>
<evidence type="ECO:0000256" key="9">
    <source>
        <dbReference type="ARBA" id="ARBA00048605"/>
    </source>
</evidence>
<evidence type="ECO:0000256" key="4">
    <source>
        <dbReference type="ARBA" id="ARBA00022723"/>
    </source>
</evidence>
<feature type="disulfide bond" evidence="12">
    <location>
        <begin position="406"/>
        <end position="436"/>
    </location>
</feature>
<feature type="active site" description="Proton donor" evidence="10">
    <location>
        <position position="450"/>
    </location>
</feature>
<dbReference type="Pfam" id="PF01532">
    <property type="entry name" value="Glyco_hydro_47"/>
    <property type="match status" value="1"/>
</dbReference>
<evidence type="ECO:0000313" key="15">
    <source>
        <dbReference type="EMBL" id="CAD5124483.1"/>
    </source>
</evidence>
<comment type="similarity">
    <text evidence="3 13">Belongs to the glycosyl hydrolase 47 family.</text>
</comment>
<name>A0A7I8W7F6_9ANNE</name>
<accession>A0A7I8W7F6</accession>
<gene>
    <name evidence="15" type="ORF">DGYR_LOCUS12019</name>
</gene>
<dbReference type="InterPro" id="IPR001382">
    <property type="entry name" value="Glyco_hydro_47"/>
</dbReference>
<dbReference type="GO" id="GO:0004571">
    <property type="term" value="F:mannosyl-oligosaccharide 1,2-alpha-mannosidase activity"/>
    <property type="evidence" value="ECO:0007669"/>
    <property type="project" value="UniProtKB-EC"/>
</dbReference>
<reference evidence="15 16" key="1">
    <citation type="submission" date="2020-08" db="EMBL/GenBank/DDBJ databases">
        <authorList>
            <person name="Hejnol A."/>
        </authorList>
    </citation>
    <scope>NUCLEOTIDE SEQUENCE [LARGE SCALE GENOMIC DNA]</scope>
</reference>
<dbReference type="PANTHER" id="PTHR11742">
    <property type="entry name" value="MANNOSYL-OLIGOSACCHARIDE ALPHA-1,2-MANNOSIDASE-RELATED"/>
    <property type="match status" value="1"/>
</dbReference>
<organism evidence="15 16">
    <name type="scientific">Dimorphilus gyrociliatus</name>
    <dbReference type="NCBI Taxonomy" id="2664684"/>
    <lineage>
        <taxon>Eukaryota</taxon>
        <taxon>Metazoa</taxon>
        <taxon>Spiralia</taxon>
        <taxon>Lophotrochozoa</taxon>
        <taxon>Annelida</taxon>
        <taxon>Polychaeta</taxon>
        <taxon>Polychaeta incertae sedis</taxon>
        <taxon>Dinophilidae</taxon>
        <taxon>Dimorphilus</taxon>
    </lineage>
</organism>
<evidence type="ECO:0000256" key="2">
    <source>
        <dbReference type="ARBA" id="ARBA00004922"/>
    </source>
</evidence>
<dbReference type="InterPro" id="IPR050749">
    <property type="entry name" value="Glycosyl_Hydrolase_47"/>
</dbReference>
<evidence type="ECO:0000256" key="1">
    <source>
        <dbReference type="ARBA" id="ARBA00001913"/>
    </source>
</evidence>
<evidence type="ECO:0000256" key="13">
    <source>
        <dbReference type="RuleBase" id="RU361193"/>
    </source>
</evidence>
<dbReference type="GO" id="GO:0005509">
    <property type="term" value="F:calcium ion binding"/>
    <property type="evidence" value="ECO:0007669"/>
    <property type="project" value="InterPro"/>
</dbReference>
<dbReference type="GO" id="GO:0016020">
    <property type="term" value="C:membrane"/>
    <property type="evidence" value="ECO:0007669"/>
    <property type="project" value="InterPro"/>
</dbReference>
<evidence type="ECO:0000313" key="16">
    <source>
        <dbReference type="Proteomes" id="UP000549394"/>
    </source>
</evidence>
<dbReference type="EC" id="3.2.1.-" evidence="13"/>
<keyword evidence="4 11" id="KW-0479">Metal-binding</keyword>
<feature type="active site" description="Proton donor" evidence="10">
    <location>
        <position position="213"/>
    </location>
</feature>